<protein>
    <submittedName>
        <fullName evidence="5">Protein kinase domain-containing protein</fullName>
    </submittedName>
</protein>
<proteinExistence type="predicted"/>
<evidence type="ECO:0000256" key="2">
    <source>
        <dbReference type="SAM" id="Phobius"/>
    </source>
</evidence>
<evidence type="ECO:0000313" key="4">
    <source>
        <dbReference type="Proteomes" id="UP000272942"/>
    </source>
</evidence>
<name>A0A183B415_9TREM</name>
<accession>A0A183B415</accession>
<evidence type="ECO:0000256" key="1">
    <source>
        <dbReference type="SAM" id="MobiDB-lite"/>
    </source>
</evidence>
<dbReference type="WBParaSite" id="ECPE_0001399001-mRNA-1">
    <property type="protein sequence ID" value="ECPE_0001399001-mRNA-1"/>
    <property type="gene ID" value="ECPE_0001399001"/>
</dbReference>
<reference evidence="5" key="1">
    <citation type="submission" date="2016-06" db="UniProtKB">
        <authorList>
            <consortium name="WormBaseParasite"/>
        </authorList>
    </citation>
    <scope>IDENTIFICATION</scope>
</reference>
<feature type="transmembrane region" description="Helical" evidence="2">
    <location>
        <begin position="234"/>
        <end position="257"/>
    </location>
</feature>
<dbReference type="Proteomes" id="UP000272942">
    <property type="component" value="Unassembled WGS sequence"/>
</dbReference>
<feature type="compositionally biased region" description="Low complexity" evidence="1">
    <location>
        <begin position="333"/>
        <end position="365"/>
    </location>
</feature>
<dbReference type="AlphaFoldDB" id="A0A183B415"/>
<feature type="region of interest" description="Disordered" evidence="1">
    <location>
        <begin position="333"/>
        <end position="368"/>
    </location>
</feature>
<gene>
    <name evidence="3" type="ORF">ECPE_LOCUS13952</name>
</gene>
<keyword evidence="2" id="KW-1133">Transmembrane helix</keyword>
<evidence type="ECO:0000313" key="3">
    <source>
        <dbReference type="EMBL" id="VDP91224.1"/>
    </source>
</evidence>
<keyword evidence="2" id="KW-0472">Membrane</keyword>
<evidence type="ECO:0000313" key="5">
    <source>
        <dbReference type="WBParaSite" id="ECPE_0001399001-mRNA-1"/>
    </source>
</evidence>
<dbReference type="EMBL" id="UZAN01056369">
    <property type="protein sequence ID" value="VDP91224.1"/>
    <property type="molecule type" value="Genomic_DNA"/>
</dbReference>
<reference evidence="3 4" key="2">
    <citation type="submission" date="2018-11" db="EMBL/GenBank/DDBJ databases">
        <authorList>
            <consortium name="Pathogen Informatics"/>
        </authorList>
    </citation>
    <scope>NUCLEOTIDE SEQUENCE [LARGE SCALE GENOMIC DNA]</scope>
    <source>
        <strain evidence="3 4">Egypt</strain>
    </source>
</reference>
<keyword evidence="4" id="KW-1185">Reference proteome</keyword>
<organism evidence="5">
    <name type="scientific">Echinostoma caproni</name>
    <dbReference type="NCBI Taxonomy" id="27848"/>
    <lineage>
        <taxon>Eukaryota</taxon>
        <taxon>Metazoa</taxon>
        <taxon>Spiralia</taxon>
        <taxon>Lophotrochozoa</taxon>
        <taxon>Platyhelminthes</taxon>
        <taxon>Trematoda</taxon>
        <taxon>Digenea</taxon>
        <taxon>Plagiorchiida</taxon>
        <taxon>Echinostomata</taxon>
        <taxon>Echinostomatoidea</taxon>
        <taxon>Echinostomatidae</taxon>
        <taxon>Echinostoma</taxon>
    </lineage>
</organism>
<keyword evidence="2" id="KW-0812">Transmembrane</keyword>
<sequence>MSGLTVDMKSTLLPKSPNFVRLQQIVSANATRQYSFEKLPAASQFEIKISKELDVVTGDTLIVWTHPAPFAQSKTLQFGPFQLIKRSNTTAIVRFPTVQGYSDGPLNGFYLVVSSLLTNSSTVSQMQLSAVLSTSSLPPNSVIAYHSNVWPSDPIILGSGSNKPDSMIASTSLFLPYSDPPLEINKTYVITAVVQSIADNWVEEAAAGLLVLTKPDTIAPTVGYITQPNTTSSVVAGVLSALFIFLIIAILLFFLYYRGWWKYGRKVSSTYVLCVTLLQLSHGKACDYLSIYLEVKWEEAAKKRWSLRYIYIYIYRKLHLFSQPPPISPLPPNTLSLSGPSDDRTNSNASSGTSAAPSSSPTSTSIQVSPNPLSAKALCHSRCSFKLATFNMCTVMHVGQRACLVRTLEILAV</sequence>